<dbReference type="NCBIfam" id="TIGR00589">
    <property type="entry name" value="ogt"/>
    <property type="match status" value="1"/>
</dbReference>
<evidence type="ECO:0000256" key="3">
    <source>
        <dbReference type="ARBA" id="ARBA00011918"/>
    </source>
</evidence>
<dbReference type="InterPro" id="IPR036388">
    <property type="entry name" value="WH-like_DNA-bd_sf"/>
</dbReference>
<dbReference type="InterPro" id="IPR001497">
    <property type="entry name" value="MethylDNA_cys_MeTrfase_AS"/>
</dbReference>
<evidence type="ECO:0000256" key="7">
    <source>
        <dbReference type="ARBA" id="ARBA00023204"/>
    </source>
</evidence>
<dbReference type="AlphaFoldDB" id="A0A6J6MMQ0"/>
<evidence type="ECO:0000259" key="9">
    <source>
        <dbReference type="Pfam" id="PF01035"/>
    </source>
</evidence>
<keyword evidence="7" id="KW-0234">DNA repair</keyword>
<evidence type="ECO:0000256" key="5">
    <source>
        <dbReference type="ARBA" id="ARBA00022679"/>
    </source>
</evidence>
<protein>
    <recommendedName>
        <fullName evidence="3">methylated-DNA--[protein]-cysteine S-methyltransferase</fullName>
        <ecNumber evidence="3">2.1.1.63</ecNumber>
    </recommendedName>
</protein>
<dbReference type="EC" id="2.1.1.63" evidence="3"/>
<comment type="catalytic activity">
    <reaction evidence="8">
        <text>a 6-O-methyl-2'-deoxyguanosine in DNA + L-cysteinyl-[protein] = S-methyl-L-cysteinyl-[protein] + a 2'-deoxyguanosine in DNA</text>
        <dbReference type="Rhea" id="RHEA:24000"/>
        <dbReference type="Rhea" id="RHEA-COMP:10131"/>
        <dbReference type="Rhea" id="RHEA-COMP:10132"/>
        <dbReference type="Rhea" id="RHEA-COMP:11367"/>
        <dbReference type="Rhea" id="RHEA-COMP:11368"/>
        <dbReference type="ChEBI" id="CHEBI:29950"/>
        <dbReference type="ChEBI" id="CHEBI:82612"/>
        <dbReference type="ChEBI" id="CHEBI:85445"/>
        <dbReference type="ChEBI" id="CHEBI:85448"/>
        <dbReference type="EC" id="2.1.1.63"/>
    </reaction>
</comment>
<name>A0A6J6MMQ0_9ZZZZ</name>
<proteinExistence type="inferred from homology"/>
<dbReference type="PROSITE" id="PS00374">
    <property type="entry name" value="MGMT"/>
    <property type="match status" value="1"/>
</dbReference>
<dbReference type="GO" id="GO:0003908">
    <property type="term" value="F:methylated-DNA-[protein]-cysteine S-methyltransferase activity"/>
    <property type="evidence" value="ECO:0007669"/>
    <property type="project" value="UniProtKB-EC"/>
</dbReference>
<dbReference type="Gene3D" id="1.10.10.10">
    <property type="entry name" value="Winged helix-like DNA-binding domain superfamily/Winged helix DNA-binding domain"/>
    <property type="match status" value="1"/>
</dbReference>
<dbReference type="FunFam" id="1.10.10.10:FF:000214">
    <property type="entry name" value="Methylated-DNA--protein-cysteine methyltransferase"/>
    <property type="match status" value="1"/>
</dbReference>
<evidence type="ECO:0000256" key="8">
    <source>
        <dbReference type="ARBA" id="ARBA00049348"/>
    </source>
</evidence>
<dbReference type="Pfam" id="PF01035">
    <property type="entry name" value="DNA_binding_1"/>
    <property type="match status" value="1"/>
</dbReference>
<evidence type="ECO:0000313" key="13">
    <source>
        <dbReference type="EMBL" id="CAB5073385.1"/>
    </source>
</evidence>
<dbReference type="PANTHER" id="PTHR10815">
    <property type="entry name" value="METHYLATED-DNA--PROTEIN-CYSTEINE METHYLTRANSFERASE"/>
    <property type="match status" value="1"/>
</dbReference>
<organism evidence="10">
    <name type="scientific">freshwater metagenome</name>
    <dbReference type="NCBI Taxonomy" id="449393"/>
    <lineage>
        <taxon>unclassified sequences</taxon>
        <taxon>metagenomes</taxon>
        <taxon>ecological metagenomes</taxon>
    </lineage>
</organism>
<evidence type="ECO:0000256" key="4">
    <source>
        <dbReference type="ARBA" id="ARBA00022603"/>
    </source>
</evidence>
<comment type="catalytic activity">
    <reaction evidence="1">
        <text>a 4-O-methyl-thymidine in DNA + L-cysteinyl-[protein] = a thymidine in DNA + S-methyl-L-cysteinyl-[protein]</text>
        <dbReference type="Rhea" id="RHEA:53428"/>
        <dbReference type="Rhea" id="RHEA-COMP:10131"/>
        <dbReference type="Rhea" id="RHEA-COMP:10132"/>
        <dbReference type="Rhea" id="RHEA-COMP:13555"/>
        <dbReference type="Rhea" id="RHEA-COMP:13556"/>
        <dbReference type="ChEBI" id="CHEBI:29950"/>
        <dbReference type="ChEBI" id="CHEBI:82612"/>
        <dbReference type="ChEBI" id="CHEBI:137386"/>
        <dbReference type="ChEBI" id="CHEBI:137387"/>
        <dbReference type="EC" id="2.1.1.63"/>
    </reaction>
</comment>
<evidence type="ECO:0000313" key="11">
    <source>
        <dbReference type="EMBL" id="CAB4702524.1"/>
    </source>
</evidence>
<evidence type="ECO:0000256" key="1">
    <source>
        <dbReference type="ARBA" id="ARBA00001286"/>
    </source>
</evidence>
<sequence>MKKLATAIHPSPFGKLYLIADDDVLLAAGFRSLEDLIQRLPEDVAERGFKRASSIATVSEVWSAYCDGDIRGLTKVRWSQAGGNFTQKAWKAMTKIPVGKTISYAELATQSGSPAAVRAAGSACSSNLIAPFIPCHRIVRTGGALGGYGYGLPTKIALLEFEGAL</sequence>
<dbReference type="SUPFAM" id="SSF46767">
    <property type="entry name" value="Methylated DNA-protein cysteine methyltransferase, C-terminal domain"/>
    <property type="match status" value="1"/>
</dbReference>
<evidence type="ECO:0000313" key="12">
    <source>
        <dbReference type="EMBL" id="CAB4842433.1"/>
    </source>
</evidence>
<evidence type="ECO:0000313" key="10">
    <source>
        <dbReference type="EMBL" id="CAB4673663.1"/>
    </source>
</evidence>
<reference evidence="10" key="1">
    <citation type="submission" date="2020-05" db="EMBL/GenBank/DDBJ databases">
        <authorList>
            <person name="Chiriac C."/>
            <person name="Salcher M."/>
            <person name="Ghai R."/>
            <person name="Kavagutti S V."/>
        </authorList>
    </citation>
    <scope>NUCLEOTIDE SEQUENCE</scope>
</reference>
<dbReference type="EMBL" id="CAFBAA010000011">
    <property type="protein sequence ID" value="CAB4842433.1"/>
    <property type="molecule type" value="Genomic_DNA"/>
</dbReference>
<dbReference type="GO" id="GO:0006281">
    <property type="term" value="P:DNA repair"/>
    <property type="evidence" value="ECO:0007669"/>
    <property type="project" value="UniProtKB-KW"/>
</dbReference>
<dbReference type="EMBL" id="CAEZXB010000008">
    <property type="protein sequence ID" value="CAB4673663.1"/>
    <property type="molecule type" value="Genomic_DNA"/>
</dbReference>
<comment type="similarity">
    <text evidence="2">Belongs to the MGMT family.</text>
</comment>
<accession>A0A6J6MMQ0</accession>
<evidence type="ECO:0000256" key="2">
    <source>
        <dbReference type="ARBA" id="ARBA00008711"/>
    </source>
</evidence>
<keyword evidence="5" id="KW-0808">Transferase</keyword>
<keyword evidence="6" id="KW-0227">DNA damage</keyword>
<dbReference type="CDD" id="cd06445">
    <property type="entry name" value="ATase"/>
    <property type="match status" value="1"/>
</dbReference>
<keyword evidence="4" id="KW-0489">Methyltransferase</keyword>
<dbReference type="InterPro" id="IPR036217">
    <property type="entry name" value="MethylDNA_cys_MeTrfase_DNAb"/>
</dbReference>
<evidence type="ECO:0000256" key="6">
    <source>
        <dbReference type="ARBA" id="ARBA00022763"/>
    </source>
</evidence>
<gene>
    <name evidence="10" type="ORF">UFOPK2342_00609</name>
    <name evidence="11" type="ORF">UFOPK2423_01252</name>
    <name evidence="12" type="ORF">UFOPK3266_00630</name>
    <name evidence="13" type="ORF">UFOPK4367_00430</name>
</gene>
<dbReference type="EMBL" id="CAFBRC010000020">
    <property type="protein sequence ID" value="CAB5073385.1"/>
    <property type="molecule type" value="Genomic_DNA"/>
</dbReference>
<dbReference type="PANTHER" id="PTHR10815:SF13">
    <property type="entry name" value="METHYLATED-DNA--PROTEIN-CYSTEINE METHYLTRANSFERASE"/>
    <property type="match status" value="1"/>
</dbReference>
<dbReference type="EMBL" id="CAEZXN010000033">
    <property type="protein sequence ID" value="CAB4702524.1"/>
    <property type="molecule type" value="Genomic_DNA"/>
</dbReference>
<dbReference type="InterPro" id="IPR014048">
    <property type="entry name" value="MethylDNA_cys_MeTrfase_DNA-bd"/>
</dbReference>
<feature type="domain" description="Methylated-DNA-[protein]-cysteine S-methyltransferase DNA binding" evidence="9">
    <location>
        <begin position="84"/>
        <end position="164"/>
    </location>
</feature>
<dbReference type="GO" id="GO:0032259">
    <property type="term" value="P:methylation"/>
    <property type="evidence" value="ECO:0007669"/>
    <property type="project" value="UniProtKB-KW"/>
</dbReference>